<feature type="chain" id="PRO_5046583015" description="Outer membrane protein beta-barrel domain-containing protein" evidence="1">
    <location>
        <begin position="23"/>
        <end position="153"/>
    </location>
</feature>
<evidence type="ECO:0000313" key="3">
    <source>
        <dbReference type="Proteomes" id="UP000811255"/>
    </source>
</evidence>
<evidence type="ECO:0000313" key="2">
    <source>
        <dbReference type="EMBL" id="MBT2133443.1"/>
    </source>
</evidence>
<keyword evidence="1" id="KW-0732">Signal</keyword>
<protein>
    <recommendedName>
        <fullName evidence="4">Outer membrane protein beta-barrel domain-containing protein</fullName>
    </recommendedName>
</protein>
<name>A0ABS5W0Z0_9SPHN</name>
<feature type="signal peptide" evidence="1">
    <location>
        <begin position="1"/>
        <end position="22"/>
    </location>
</feature>
<proteinExistence type="predicted"/>
<gene>
    <name evidence="2" type="ORF">KK137_03760</name>
</gene>
<keyword evidence="3" id="KW-1185">Reference proteome</keyword>
<dbReference type="SUPFAM" id="SSF56925">
    <property type="entry name" value="OMPA-like"/>
    <property type="match status" value="1"/>
</dbReference>
<dbReference type="RefSeq" id="WP_214534692.1">
    <property type="nucleotide sequence ID" value="NZ_JAHFVK010000001.1"/>
</dbReference>
<evidence type="ECO:0008006" key="4">
    <source>
        <dbReference type="Google" id="ProtNLM"/>
    </source>
</evidence>
<dbReference type="InterPro" id="IPR011250">
    <property type="entry name" value="OMP/PagP_B-barrel"/>
</dbReference>
<reference evidence="2 3" key="1">
    <citation type="submission" date="2021-05" db="EMBL/GenBank/DDBJ databases">
        <title>Croceibacterium sp. LX-88 genome sequence.</title>
        <authorList>
            <person name="Luo X."/>
        </authorList>
    </citation>
    <scope>NUCLEOTIDE SEQUENCE [LARGE SCALE GENOMIC DNA]</scope>
    <source>
        <strain evidence="2 3">LX-88</strain>
    </source>
</reference>
<evidence type="ECO:0000256" key="1">
    <source>
        <dbReference type="SAM" id="SignalP"/>
    </source>
</evidence>
<accession>A0ABS5W0Z0</accession>
<organism evidence="2 3">
    <name type="scientific">Croceibacterium selenioxidans</name>
    <dbReference type="NCBI Taxonomy" id="2838833"/>
    <lineage>
        <taxon>Bacteria</taxon>
        <taxon>Pseudomonadati</taxon>
        <taxon>Pseudomonadota</taxon>
        <taxon>Alphaproteobacteria</taxon>
        <taxon>Sphingomonadales</taxon>
        <taxon>Erythrobacteraceae</taxon>
        <taxon>Croceibacterium</taxon>
    </lineage>
</organism>
<dbReference type="Proteomes" id="UP000811255">
    <property type="component" value="Unassembled WGS sequence"/>
</dbReference>
<comment type="caution">
    <text evidence="2">The sequence shown here is derived from an EMBL/GenBank/DDBJ whole genome shotgun (WGS) entry which is preliminary data.</text>
</comment>
<dbReference type="EMBL" id="JAHFVK010000001">
    <property type="protein sequence ID" value="MBT2133443.1"/>
    <property type="molecule type" value="Genomic_DNA"/>
</dbReference>
<sequence>MKIQVALFAAAAALVAATPAAANEFRVEARGGLTFGENQSNEAMVGAAAGYDYDISEGAFIGLEGSVDKVLVDGSGVVLGGTARLGMKEGNAKFFVDGGYSYLTCDFCTDAVHVGLGVEQPLSGNVYGKVGYRHFFFEGTDSNVVAAGVGMRF</sequence>